<keyword evidence="1" id="KW-0472">Membrane</keyword>
<feature type="transmembrane region" description="Helical" evidence="1">
    <location>
        <begin position="7"/>
        <end position="23"/>
    </location>
</feature>
<protein>
    <recommendedName>
        <fullName evidence="2">DUF1468 domain-containing protein</fullName>
    </recommendedName>
</protein>
<accession>D5BT55</accession>
<dbReference type="OrthoDB" id="6183775at2"/>
<feature type="transmembrane region" description="Helical" evidence="1">
    <location>
        <begin position="127"/>
        <end position="149"/>
    </location>
</feature>
<keyword evidence="1" id="KW-1133">Transmembrane helix</keyword>
<gene>
    <name evidence="3" type="ordered locus">SAR116_1209</name>
</gene>
<dbReference type="Pfam" id="PF07331">
    <property type="entry name" value="TctB"/>
    <property type="match status" value="1"/>
</dbReference>
<sequence>MNRADKTIALALMGLSIYFMWHAKELPIGWVPSDGPGGGAFPFWLSAILFLSALGVLISALRASKENTENIKKPFFEPETVSAVIKVSCAVFVTVAIMATLGTYVALLLFLFWYLRIFGKHSLKLTAIITLVTPVFVFFFFEVTLKILLPKGITEPLFFPLYNLFF</sequence>
<dbReference type="eggNOG" id="ENOG5032R9E">
    <property type="taxonomic scope" value="Bacteria"/>
</dbReference>
<name>D5BT55_PUNMI</name>
<proteinExistence type="predicted"/>
<feature type="transmembrane region" description="Helical" evidence="1">
    <location>
        <begin position="43"/>
        <end position="63"/>
    </location>
</feature>
<dbReference type="HOGENOM" id="CLU_110735_4_1_5"/>
<organism evidence="3 4">
    <name type="scientific">Puniceispirillum marinum (strain IMCC1322)</name>
    <dbReference type="NCBI Taxonomy" id="488538"/>
    <lineage>
        <taxon>Bacteria</taxon>
        <taxon>Pseudomonadati</taxon>
        <taxon>Pseudomonadota</taxon>
        <taxon>Alphaproteobacteria</taxon>
        <taxon>Candidatus Puniceispirillales</taxon>
        <taxon>Candidatus Puniceispirillaceae</taxon>
        <taxon>Candidatus Puniceispirillum</taxon>
    </lineage>
</organism>
<evidence type="ECO:0000259" key="2">
    <source>
        <dbReference type="Pfam" id="PF07331"/>
    </source>
</evidence>
<feature type="transmembrane region" description="Helical" evidence="1">
    <location>
        <begin position="84"/>
        <end position="115"/>
    </location>
</feature>
<keyword evidence="4" id="KW-1185">Reference proteome</keyword>
<dbReference type="EMBL" id="CP001751">
    <property type="protein sequence ID" value="ADE39452.1"/>
    <property type="molecule type" value="Genomic_DNA"/>
</dbReference>
<dbReference type="Proteomes" id="UP000007460">
    <property type="component" value="Chromosome"/>
</dbReference>
<reference evidence="3 4" key="1">
    <citation type="journal article" date="2010" name="J. Bacteriol.">
        <title>Complete genome sequence of "Candidatus Puniceispirillum marinum" IMCC1322, a representative of the SAR116 clade in the Alphaproteobacteria.</title>
        <authorList>
            <person name="Oh H.M."/>
            <person name="Kwon K.K."/>
            <person name="Kang I."/>
            <person name="Kang S.G."/>
            <person name="Lee J.H."/>
            <person name="Kim S.J."/>
            <person name="Cho J.C."/>
        </authorList>
    </citation>
    <scope>NUCLEOTIDE SEQUENCE [LARGE SCALE GENOMIC DNA]</scope>
    <source>
        <strain evidence="3 4">IMCC1322</strain>
    </source>
</reference>
<dbReference type="InterPro" id="IPR009936">
    <property type="entry name" value="DUF1468"/>
</dbReference>
<dbReference type="STRING" id="488538.SAR116_1209"/>
<dbReference type="KEGG" id="apb:SAR116_1209"/>
<dbReference type="RefSeq" id="WP_013046081.1">
    <property type="nucleotide sequence ID" value="NC_014010.1"/>
</dbReference>
<evidence type="ECO:0000313" key="3">
    <source>
        <dbReference type="EMBL" id="ADE39452.1"/>
    </source>
</evidence>
<evidence type="ECO:0000256" key="1">
    <source>
        <dbReference type="SAM" id="Phobius"/>
    </source>
</evidence>
<feature type="domain" description="DUF1468" evidence="2">
    <location>
        <begin position="8"/>
        <end position="150"/>
    </location>
</feature>
<keyword evidence="1" id="KW-0812">Transmembrane</keyword>
<dbReference type="AlphaFoldDB" id="D5BT55"/>
<evidence type="ECO:0000313" key="4">
    <source>
        <dbReference type="Proteomes" id="UP000007460"/>
    </source>
</evidence>